<dbReference type="Pfam" id="PF00006">
    <property type="entry name" value="ATP-synt_ab"/>
    <property type="match status" value="1"/>
</dbReference>
<keyword evidence="12" id="KW-0966">Cell projection</keyword>
<evidence type="ECO:0000256" key="1">
    <source>
        <dbReference type="ARBA" id="ARBA00004496"/>
    </source>
</evidence>
<evidence type="ECO:0000256" key="3">
    <source>
        <dbReference type="ARBA" id="ARBA00022490"/>
    </source>
</evidence>
<reference evidence="12 13" key="1">
    <citation type="journal article" date="1979" name="Int. J. Syst. Evol. Microbiol.">
        <title>Bacillus globisporus subsp. marinus subsp. nov.</title>
        <authorList>
            <person name="Liu H."/>
        </authorList>
    </citation>
    <scope>NUCLEOTIDE SEQUENCE [LARGE SCALE GENOMIC DNA]</scope>
    <source>
        <strain evidence="12 13">DSM 1297</strain>
    </source>
</reference>
<dbReference type="Pfam" id="PF18269">
    <property type="entry name" value="T3SS_ATPase_C"/>
    <property type="match status" value="1"/>
</dbReference>
<dbReference type="CDD" id="cd18117">
    <property type="entry name" value="ATP-synt_flagellum-secretory_path_III_N"/>
    <property type="match status" value="1"/>
</dbReference>
<keyword evidence="7" id="KW-1278">Translocase</keyword>
<dbReference type="NCBIfam" id="TIGR03497">
    <property type="entry name" value="FliI_clade2"/>
    <property type="match status" value="1"/>
</dbReference>
<dbReference type="Proteomes" id="UP001556040">
    <property type="component" value="Unassembled WGS sequence"/>
</dbReference>
<evidence type="ECO:0000256" key="5">
    <source>
        <dbReference type="ARBA" id="ARBA00022840"/>
    </source>
</evidence>
<keyword evidence="5" id="KW-0067">ATP-binding</keyword>
<dbReference type="InterPro" id="IPR004100">
    <property type="entry name" value="ATPase_F1/V1/A1_a/bsu_N"/>
</dbReference>
<comment type="catalytic activity">
    <reaction evidence="10">
        <text>ATP + H2O + cellular proteinSide 1 = ADP + phosphate + cellular proteinSide 2.</text>
        <dbReference type="EC" id="7.4.2.8"/>
    </reaction>
</comment>
<dbReference type="NCBIfam" id="TIGR01026">
    <property type="entry name" value="fliI_yscN"/>
    <property type="match status" value="1"/>
</dbReference>
<dbReference type="InterPro" id="IPR000194">
    <property type="entry name" value="ATPase_F1/V1/A1_a/bsu_nucl-bd"/>
</dbReference>
<evidence type="ECO:0000256" key="4">
    <source>
        <dbReference type="ARBA" id="ARBA00022741"/>
    </source>
</evidence>
<evidence type="ECO:0000256" key="9">
    <source>
        <dbReference type="ARBA" id="ARBA00023310"/>
    </source>
</evidence>
<evidence type="ECO:0000259" key="11">
    <source>
        <dbReference type="SMART" id="SM00382"/>
    </source>
</evidence>
<gene>
    <name evidence="12" type="primary">fliI</name>
    <name evidence="12" type="ORF">AB1471_05765</name>
</gene>
<sequence>MRAAELIPHVESITTLRKYGKVKRVIGLMIESQGPESSIGEVCFIHVHSSSKGHNIKIKAEVVGFREEKVVLMPFTHVHDISPGSIVEATGRPLEIKVGEALIGKVVDPLGNPIDESPLPIGMRVVTTEKEPPNPLMRPPIDEVMEVGVRPIDSMLTVGKGQRIGIFAGSGVGKSTLLGMVARNTKADLNVIALVGERGREVREFIERDLGPEGAKRSVIVAATSDQPALMRIKGAFTATAIAEYFRDKGLNVMLMMDSVTRVAMAQREIGLAIGEPPATKGYTPSVFGILPKLLERTGTNENGSITAFYTVLVDGDDMNEPIADTVRGILDGHIVLDRAIANRGQYPAINVLKSVSRLMNHLIDKKHLSAADKIRQLMSTYDQAEDLISIGAYKKGSSQEIDEAIRFNPQIKSLLKQAFDEKIDLATSVHQLVKLAEKGEW</sequence>
<evidence type="ECO:0000256" key="8">
    <source>
        <dbReference type="ARBA" id="ARBA00023065"/>
    </source>
</evidence>
<dbReference type="PANTHER" id="PTHR15184">
    <property type="entry name" value="ATP SYNTHASE"/>
    <property type="match status" value="1"/>
</dbReference>
<dbReference type="InterPro" id="IPR040627">
    <property type="entry name" value="T3SS_ATPase_C"/>
</dbReference>
<dbReference type="InterPro" id="IPR022425">
    <property type="entry name" value="FliI_clade2"/>
</dbReference>
<protein>
    <submittedName>
        <fullName evidence="12">Flagellar protein export ATPase FliI</fullName>
    </submittedName>
</protein>
<comment type="subcellular location">
    <subcellularLocation>
        <location evidence="1">Cytoplasm</location>
    </subcellularLocation>
</comment>
<dbReference type="CDD" id="cd18114">
    <property type="entry name" value="ATP-synt_flagellum-secretory_path_III_C"/>
    <property type="match status" value="1"/>
</dbReference>
<dbReference type="SMART" id="SM00382">
    <property type="entry name" value="AAA"/>
    <property type="match status" value="1"/>
</dbReference>
<dbReference type="SUPFAM" id="SSF52540">
    <property type="entry name" value="P-loop containing nucleoside triphosphate hydrolases"/>
    <property type="match status" value="1"/>
</dbReference>
<keyword evidence="12" id="KW-0969">Cilium</keyword>
<dbReference type="InterPro" id="IPR020003">
    <property type="entry name" value="ATPase_a/bsu_AS"/>
</dbReference>
<proteinExistence type="predicted"/>
<keyword evidence="8" id="KW-0406">Ion transport</keyword>
<keyword evidence="6" id="KW-0653">Protein transport</keyword>
<dbReference type="InterPro" id="IPR005714">
    <property type="entry name" value="ATPase_T3SS_FliI/YscN"/>
</dbReference>
<keyword evidence="9" id="KW-0066">ATP synthesis</keyword>
<evidence type="ECO:0000256" key="10">
    <source>
        <dbReference type="ARBA" id="ARBA00034006"/>
    </source>
</evidence>
<evidence type="ECO:0000313" key="12">
    <source>
        <dbReference type="EMBL" id="MEW9501305.1"/>
    </source>
</evidence>
<evidence type="ECO:0000313" key="13">
    <source>
        <dbReference type="Proteomes" id="UP001556040"/>
    </source>
</evidence>
<comment type="caution">
    <text evidence="12">The sequence shown here is derived from an EMBL/GenBank/DDBJ whole genome shotgun (WGS) entry which is preliminary data.</text>
</comment>
<dbReference type="RefSeq" id="WP_367778785.1">
    <property type="nucleotide sequence ID" value="NZ_JBFMIA010000003.1"/>
</dbReference>
<evidence type="ECO:0000256" key="2">
    <source>
        <dbReference type="ARBA" id="ARBA00022448"/>
    </source>
</evidence>
<organism evidence="12 13">
    <name type="scientific">Jeotgalibacillus marinus</name>
    <dbReference type="NCBI Taxonomy" id="86667"/>
    <lineage>
        <taxon>Bacteria</taxon>
        <taxon>Bacillati</taxon>
        <taxon>Bacillota</taxon>
        <taxon>Bacilli</taxon>
        <taxon>Bacillales</taxon>
        <taxon>Caryophanaceae</taxon>
        <taxon>Jeotgalibacillus</taxon>
    </lineage>
</organism>
<keyword evidence="13" id="KW-1185">Reference proteome</keyword>
<keyword evidence="12" id="KW-0282">Flagellum</keyword>
<evidence type="ECO:0000256" key="7">
    <source>
        <dbReference type="ARBA" id="ARBA00022967"/>
    </source>
</evidence>
<dbReference type="PROSITE" id="PS00152">
    <property type="entry name" value="ATPASE_ALPHA_BETA"/>
    <property type="match status" value="1"/>
</dbReference>
<dbReference type="PANTHER" id="PTHR15184:SF9">
    <property type="entry name" value="SPI-1 TYPE 3 SECRETION SYSTEM ATPASE"/>
    <property type="match status" value="1"/>
</dbReference>
<dbReference type="CDD" id="cd01136">
    <property type="entry name" value="ATPase_flagellum-secretory_path_III"/>
    <property type="match status" value="1"/>
</dbReference>
<dbReference type="Pfam" id="PF02874">
    <property type="entry name" value="ATP-synt_ab_N"/>
    <property type="match status" value="1"/>
</dbReference>
<dbReference type="EMBL" id="JBFMIA010000003">
    <property type="protein sequence ID" value="MEW9501305.1"/>
    <property type="molecule type" value="Genomic_DNA"/>
</dbReference>
<dbReference type="InterPro" id="IPR027417">
    <property type="entry name" value="P-loop_NTPase"/>
</dbReference>
<keyword evidence="2" id="KW-0813">Transport</keyword>
<name>A0ABV3Q1T1_9BACL</name>
<feature type="domain" description="AAA+ ATPase" evidence="11">
    <location>
        <begin position="160"/>
        <end position="342"/>
    </location>
</feature>
<accession>A0ABV3Q1T1</accession>
<evidence type="ECO:0000256" key="6">
    <source>
        <dbReference type="ARBA" id="ARBA00022927"/>
    </source>
</evidence>
<dbReference type="InterPro" id="IPR003593">
    <property type="entry name" value="AAA+_ATPase"/>
</dbReference>
<dbReference type="InterPro" id="IPR050053">
    <property type="entry name" value="ATPase_alpha/beta_chains"/>
</dbReference>
<dbReference type="Gene3D" id="3.40.50.12240">
    <property type="match status" value="1"/>
</dbReference>
<keyword evidence="3" id="KW-0963">Cytoplasm</keyword>
<keyword evidence="4" id="KW-0547">Nucleotide-binding</keyword>